<evidence type="ECO:0000256" key="4">
    <source>
        <dbReference type="ARBA" id="ARBA00022475"/>
    </source>
</evidence>
<dbReference type="SMART" id="SM00387">
    <property type="entry name" value="HATPase_c"/>
    <property type="match status" value="1"/>
</dbReference>
<keyword evidence="5" id="KW-0597">Phosphoprotein</keyword>
<feature type="transmembrane region" description="Helical" evidence="15">
    <location>
        <begin position="160"/>
        <end position="178"/>
    </location>
</feature>
<dbReference type="InterPro" id="IPR003661">
    <property type="entry name" value="HisK_dim/P_dom"/>
</dbReference>
<feature type="transmembrane region" description="Helical" evidence="15">
    <location>
        <begin position="6"/>
        <end position="27"/>
    </location>
</feature>
<evidence type="ECO:0000256" key="13">
    <source>
        <dbReference type="ARBA" id="ARBA00023136"/>
    </source>
</evidence>
<evidence type="ECO:0000256" key="2">
    <source>
        <dbReference type="ARBA" id="ARBA00004651"/>
    </source>
</evidence>
<dbReference type="InterPro" id="IPR003660">
    <property type="entry name" value="HAMP_dom"/>
</dbReference>
<evidence type="ECO:0000313" key="18">
    <source>
        <dbReference type="EMBL" id="MFL9880358.1"/>
    </source>
</evidence>
<dbReference type="CDD" id="cd06225">
    <property type="entry name" value="HAMP"/>
    <property type="match status" value="1"/>
</dbReference>
<dbReference type="Pfam" id="PF02518">
    <property type="entry name" value="HATPase_c"/>
    <property type="match status" value="1"/>
</dbReference>
<dbReference type="InterPro" id="IPR004358">
    <property type="entry name" value="Sig_transdc_His_kin-like_C"/>
</dbReference>
<dbReference type="SMART" id="SM00304">
    <property type="entry name" value="HAMP"/>
    <property type="match status" value="1"/>
</dbReference>
<evidence type="ECO:0000313" key="19">
    <source>
        <dbReference type="Proteomes" id="UP001629214"/>
    </source>
</evidence>
<reference evidence="18 19" key="1">
    <citation type="journal article" date="2024" name="Chem. Sci.">
        <title>Discovery of megapolipeptins by genome mining of a Burkholderiales bacteria collection.</title>
        <authorList>
            <person name="Paulo B.S."/>
            <person name="Recchia M.J.J."/>
            <person name="Lee S."/>
            <person name="Fergusson C.H."/>
            <person name="Romanowski S.B."/>
            <person name="Hernandez A."/>
            <person name="Krull N."/>
            <person name="Liu D.Y."/>
            <person name="Cavanagh H."/>
            <person name="Bos A."/>
            <person name="Gray C.A."/>
            <person name="Murphy B.T."/>
            <person name="Linington R.G."/>
            <person name="Eustaquio A.S."/>
        </authorList>
    </citation>
    <scope>NUCLEOTIDE SEQUENCE [LARGE SCALE GENOMIC DNA]</scope>
    <source>
        <strain evidence="18 19">RL21-008-BIB-B</strain>
    </source>
</reference>
<evidence type="ECO:0000256" key="11">
    <source>
        <dbReference type="ARBA" id="ARBA00022989"/>
    </source>
</evidence>
<keyword evidence="11 15" id="KW-1133">Transmembrane helix</keyword>
<dbReference type="GO" id="GO:0005524">
    <property type="term" value="F:ATP binding"/>
    <property type="evidence" value="ECO:0007669"/>
    <property type="project" value="UniProtKB-KW"/>
</dbReference>
<dbReference type="Gene3D" id="3.30.565.10">
    <property type="entry name" value="Histidine kinase-like ATPase, C-terminal domain"/>
    <property type="match status" value="1"/>
</dbReference>
<evidence type="ECO:0000256" key="3">
    <source>
        <dbReference type="ARBA" id="ARBA00012438"/>
    </source>
</evidence>
<evidence type="ECO:0000256" key="7">
    <source>
        <dbReference type="ARBA" id="ARBA00022692"/>
    </source>
</evidence>
<evidence type="ECO:0000256" key="6">
    <source>
        <dbReference type="ARBA" id="ARBA00022679"/>
    </source>
</evidence>
<dbReference type="PROSITE" id="PS50109">
    <property type="entry name" value="HIS_KIN"/>
    <property type="match status" value="1"/>
</dbReference>
<accession>A0ABW8ZBU3</accession>
<dbReference type="InterPro" id="IPR005467">
    <property type="entry name" value="His_kinase_dom"/>
</dbReference>
<evidence type="ECO:0000256" key="1">
    <source>
        <dbReference type="ARBA" id="ARBA00000085"/>
    </source>
</evidence>
<protein>
    <recommendedName>
        <fullName evidence="3">histidine kinase</fullName>
        <ecNumber evidence="3">2.7.13.3</ecNumber>
    </recommendedName>
</protein>
<dbReference type="PROSITE" id="PS50885">
    <property type="entry name" value="HAMP"/>
    <property type="match status" value="1"/>
</dbReference>
<gene>
    <name evidence="18" type="ORF">PQR63_18310</name>
</gene>
<comment type="caution">
    <text evidence="18">The sequence shown here is derived from an EMBL/GenBank/DDBJ whole genome shotgun (WGS) entry which is preliminary data.</text>
</comment>
<keyword evidence="9" id="KW-0418">Kinase</keyword>
<feature type="region of interest" description="Disordered" evidence="14">
    <location>
        <begin position="131"/>
        <end position="151"/>
    </location>
</feature>
<dbReference type="SUPFAM" id="SSF158472">
    <property type="entry name" value="HAMP domain-like"/>
    <property type="match status" value="1"/>
</dbReference>
<comment type="catalytic activity">
    <reaction evidence="1">
        <text>ATP + protein L-histidine = ADP + protein N-phospho-L-histidine.</text>
        <dbReference type="EC" id="2.7.13.3"/>
    </reaction>
</comment>
<keyword evidence="7 15" id="KW-0812">Transmembrane</keyword>
<evidence type="ECO:0000259" key="17">
    <source>
        <dbReference type="PROSITE" id="PS50885"/>
    </source>
</evidence>
<dbReference type="InterPro" id="IPR036890">
    <property type="entry name" value="HATPase_C_sf"/>
</dbReference>
<dbReference type="Pfam" id="PF00672">
    <property type="entry name" value="HAMP"/>
    <property type="match status" value="1"/>
</dbReference>
<name>A0ABW8ZBU3_9BURK</name>
<keyword evidence="13 15" id="KW-0472">Membrane</keyword>
<dbReference type="SUPFAM" id="SSF47384">
    <property type="entry name" value="Homodimeric domain of signal transducing histidine kinase"/>
    <property type="match status" value="1"/>
</dbReference>
<evidence type="ECO:0000256" key="12">
    <source>
        <dbReference type="ARBA" id="ARBA00023012"/>
    </source>
</evidence>
<feature type="domain" description="HAMP" evidence="17">
    <location>
        <begin position="176"/>
        <end position="231"/>
    </location>
</feature>
<keyword evidence="12" id="KW-0902">Two-component regulatory system</keyword>
<keyword evidence="4" id="KW-1003">Cell membrane</keyword>
<keyword evidence="10 18" id="KW-0067">ATP-binding</keyword>
<evidence type="ECO:0000256" key="8">
    <source>
        <dbReference type="ARBA" id="ARBA00022741"/>
    </source>
</evidence>
<keyword evidence="8" id="KW-0547">Nucleotide-binding</keyword>
<dbReference type="Gene3D" id="1.10.287.130">
    <property type="match status" value="1"/>
</dbReference>
<dbReference type="InterPro" id="IPR036097">
    <property type="entry name" value="HisK_dim/P_sf"/>
</dbReference>
<evidence type="ECO:0000256" key="5">
    <source>
        <dbReference type="ARBA" id="ARBA00022553"/>
    </source>
</evidence>
<dbReference type="InterPro" id="IPR050398">
    <property type="entry name" value="HssS/ArlS-like"/>
</dbReference>
<evidence type="ECO:0000259" key="16">
    <source>
        <dbReference type="PROSITE" id="PS50109"/>
    </source>
</evidence>
<dbReference type="CDD" id="cd00082">
    <property type="entry name" value="HisKA"/>
    <property type="match status" value="1"/>
</dbReference>
<keyword evidence="6" id="KW-0808">Transferase</keyword>
<dbReference type="SUPFAM" id="SSF55874">
    <property type="entry name" value="ATPase domain of HSP90 chaperone/DNA topoisomerase II/histidine kinase"/>
    <property type="match status" value="1"/>
</dbReference>
<evidence type="ECO:0000256" key="9">
    <source>
        <dbReference type="ARBA" id="ARBA00022777"/>
    </source>
</evidence>
<dbReference type="Proteomes" id="UP001629214">
    <property type="component" value="Unassembled WGS sequence"/>
</dbReference>
<keyword evidence="19" id="KW-1185">Reference proteome</keyword>
<dbReference type="InterPro" id="IPR003594">
    <property type="entry name" value="HATPase_dom"/>
</dbReference>
<dbReference type="EMBL" id="JAQQFR010000012">
    <property type="protein sequence ID" value="MFL9880358.1"/>
    <property type="molecule type" value="Genomic_DNA"/>
</dbReference>
<evidence type="ECO:0000256" key="14">
    <source>
        <dbReference type="SAM" id="MobiDB-lite"/>
    </source>
</evidence>
<sequence>MGRLFWKFFFFIMVAQMTAIIGVGIMFSFENRERNQRATDLDLSPPAVFTIRSAAATLQYGGTEALRKLIVNAERHQVYVVNENQQELLGRDVNPKLVEEARALLTTEVRRRVVEEIKASDGHTYLLFLPSPSHMNSGREPRHENPPPPPPPFSFPMMPMLVSTIASLFFAMLLAWYFSQPIRQLKSAFANAASGNLNDRLAPLMSKRSDELADLGRDFDSMTDKLRALMESQRRLLHDVSHELRSPIARLQASIGLARLQPEKTAATLERIEREGVRMDKLVGELLTLSRLEAGVTGAMEDHIRIEDLLGEIIDDARFEAESIDRHVEGQARTNVVIKGGAELLYRAIENVVRNAIKQTAIDTVVAINTLVDQEKKHVQISVIDRGPGVPEDELQLIFEPFFRSTRTQKSTHGYGLGLTIARRIVEAHGGTIRAFNRIDGGLCVNISLPYDSIDPLPSSADCSDHHA</sequence>
<dbReference type="EC" id="2.7.13.3" evidence="3"/>
<dbReference type="RefSeq" id="WP_408169397.1">
    <property type="nucleotide sequence ID" value="NZ_JAQQFR010000012.1"/>
</dbReference>
<organism evidence="18 19">
    <name type="scientific">Herbaspirillum rhizosphaerae</name>
    <dbReference type="NCBI Taxonomy" id="346179"/>
    <lineage>
        <taxon>Bacteria</taxon>
        <taxon>Pseudomonadati</taxon>
        <taxon>Pseudomonadota</taxon>
        <taxon>Betaproteobacteria</taxon>
        <taxon>Burkholderiales</taxon>
        <taxon>Oxalobacteraceae</taxon>
        <taxon>Herbaspirillum</taxon>
    </lineage>
</organism>
<dbReference type="SMART" id="SM00388">
    <property type="entry name" value="HisKA"/>
    <property type="match status" value="1"/>
</dbReference>
<comment type="subcellular location">
    <subcellularLocation>
        <location evidence="2">Cell membrane</location>
        <topology evidence="2">Multi-pass membrane protein</topology>
    </subcellularLocation>
</comment>
<evidence type="ECO:0000256" key="10">
    <source>
        <dbReference type="ARBA" id="ARBA00022840"/>
    </source>
</evidence>
<dbReference type="Pfam" id="PF00512">
    <property type="entry name" value="HisKA"/>
    <property type="match status" value="1"/>
</dbReference>
<evidence type="ECO:0000256" key="15">
    <source>
        <dbReference type="SAM" id="Phobius"/>
    </source>
</evidence>
<dbReference type="PANTHER" id="PTHR45528:SF1">
    <property type="entry name" value="SENSOR HISTIDINE KINASE CPXA"/>
    <property type="match status" value="1"/>
</dbReference>
<feature type="domain" description="Histidine kinase" evidence="16">
    <location>
        <begin position="239"/>
        <end position="453"/>
    </location>
</feature>
<dbReference type="Gene3D" id="6.10.340.10">
    <property type="match status" value="1"/>
</dbReference>
<dbReference type="PANTHER" id="PTHR45528">
    <property type="entry name" value="SENSOR HISTIDINE KINASE CPXA"/>
    <property type="match status" value="1"/>
</dbReference>
<proteinExistence type="predicted"/>
<dbReference type="PRINTS" id="PR00344">
    <property type="entry name" value="BCTRLSENSOR"/>
</dbReference>